<organism evidence="2 3">
    <name type="scientific">Lupinus luteus</name>
    <name type="common">European yellow lupine</name>
    <dbReference type="NCBI Taxonomy" id="3873"/>
    <lineage>
        <taxon>Eukaryota</taxon>
        <taxon>Viridiplantae</taxon>
        <taxon>Streptophyta</taxon>
        <taxon>Embryophyta</taxon>
        <taxon>Tracheophyta</taxon>
        <taxon>Spermatophyta</taxon>
        <taxon>Magnoliopsida</taxon>
        <taxon>eudicotyledons</taxon>
        <taxon>Gunneridae</taxon>
        <taxon>Pentapetalae</taxon>
        <taxon>rosids</taxon>
        <taxon>fabids</taxon>
        <taxon>Fabales</taxon>
        <taxon>Fabaceae</taxon>
        <taxon>Papilionoideae</taxon>
        <taxon>50 kb inversion clade</taxon>
        <taxon>genistoids sensu lato</taxon>
        <taxon>core genistoids</taxon>
        <taxon>Genisteae</taxon>
        <taxon>Lupinus</taxon>
    </lineage>
</organism>
<evidence type="ECO:0000256" key="1">
    <source>
        <dbReference type="SAM" id="MobiDB-lite"/>
    </source>
</evidence>
<keyword evidence="3" id="KW-1185">Reference proteome</keyword>
<gene>
    <name evidence="2" type="ORF">LLUT_LOCUS12548</name>
</gene>
<accession>A0AAV1WQB7</accession>
<dbReference type="AlphaFoldDB" id="A0AAV1WQB7"/>
<name>A0AAV1WQB7_LUPLU</name>
<evidence type="ECO:0000313" key="3">
    <source>
        <dbReference type="Proteomes" id="UP001497480"/>
    </source>
</evidence>
<feature type="compositionally biased region" description="Polar residues" evidence="1">
    <location>
        <begin position="36"/>
        <end position="45"/>
    </location>
</feature>
<feature type="region of interest" description="Disordered" evidence="1">
    <location>
        <begin position="1"/>
        <end position="75"/>
    </location>
</feature>
<sequence length="75" mass="8432">MFRSTTTTTIRGSSKYEKLEKESSGNGTWNEELKRSTSLPSTAQGSAFEDIKLQKNPTKKGNDNQKEKIHHSLAF</sequence>
<dbReference type="EMBL" id="CAXHTB010000009">
    <property type="protein sequence ID" value="CAL0311488.1"/>
    <property type="molecule type" value="Genomic_DNA"/>
</dbReference>
<protein>
    <submittedName>
        <fullName evidence="2">Uncharacterized protein</fullName>
    </submittedName>
</protein>
<evidence type="ECO:0000313" key="2">
    <source>
        <dbReference type="EMBL" id="CAL0311488.1"/>
    </source>
</evidence>
<comment type="caution">
    <text evidence="2">The sequence shown here is derived from an EMBL/GenBank/DDBJ whole genome shotgun (WGS) entry which is preliminary data.</text>
</comment>
<feature type="compositionally biased region" description="Basic and acidic residues" evidence="1">
    <location>
        <begin position="14"/>
        <end position="23"/>
    </location>
</feature>
<dbReference type="Proteomes" id="UP001497480">
    <property type="component" value="Unassembled WGS sequence"/>
</dbReference>
<reference evidence="2 3" key="1">
    <citation type="submission" date="2024-03" db="EMBL/GenBank/DDBJ databases">
        <authorList>
            <person name="Martinez-Hernandez J."/>
        </authorList>
    </citation>
    <scope>NUCLEOTIDE SEQUENCE [LARGE SCALE GENOMIC DNA]</scope>
</reference>
<proteinExistence type="predicted"/>